<dbReference type="Gramene" id="TraesROB_scaffold_021387_01G000200.1">
    <property type="protein sequence ID" value="TraesROB_scaffold_021387_01G000200.1"/>
    <property type="gene ID" value="TraesROB_scaffold_021387_01G000200"/>
</dbReference>
<accession>A0A3B5Z039</accession>
<dbReference type="Pfam" id="PF02330">
    <property type="entry name" value="MAM33"/>
    <property type="match status" value="1"/>
</dbReference>
<dbReference type="Gramene" id="TraesLAC1B03G00331990.1">
    <property type="protein sequence ID" value="TraesLAC1B03G00331990.1"/>
    <property type="gene ID" value="TraesLAC1B03G00331990"/>
</dbReference>
<dbReference type="OrthoDB" id="278212at2759"/>
<evidence type="ECO:0000313" key="2">
    <source>
        <dbReference type="EnsemblPlants" id="TraesCS1B02G291000.1"/>
    </source>
</evidence>
<dbReference type="PaxDb" id="4565-Traes_1BL_2348A2BED.1"/>
<feature type="compositionally biased region" description="Acidic residues" evidence="1">
    <location>
        <begin position="129"/>
        <end position="142"/>
    </location>
</feature>
<dbReference type="Gramene" id="TraesNOR1B03G00333210.1">
    <property type="protein sequence ID" value="TraesNOR1B03G00333210.1"/>
    <property type="gene ID" value="TraesNOR1B03G00333210"/>
</dbReference>
<gene>
    <name evidence="2" type="primary">LOC123135759</name>
</gene>
<dbReference type="EnsemblPlants" id="TraesCS1B02G291000.1">
    <property type="protein sequence ID" value="TraesCS1B02G291000.1"/>
    <property type="gene ID" value="TraesCS1B02G291000"/>
</dbReference>
<dbReference type="InterPro" id="IPR036561">
    <property type="entry name" value="MAM33_sf"/>
</dbReference>
<dbReference type="Gramene" id="TraesCS1B02G291000.1">
    <property type="protein sequence ID" value="TraesCS1B02G291000.1"/>
    <property type="gene ID" value="TraesCS1B02G291000"/>
</dbReference>
<dbReference type="Gramene" id="TraesSTA1B03G00327850.1">
    <property type="protein sequence ID" value="TraesSTA1B03G00327850.1"/>
    <property type="gene ID" value="TraesSTA1B03G00327850"/>
</dbReference>
<evidence type="ECO:0008006" key="4">
    <source>
        <dbReference type="Google" id="ProtNLM"/>
    </source>
</evidence>
<organism evidence="2">
    <name type="scientific">Triticum aestivum</name>
    <name type="common">Wheat</name>
    <dbReference type="NCBI Taxonomy" id="4565"/>
    <lineage>
        <taxon>Eukaryota</taxon>
        <taxon>Viridiplantae</taxon>
        <taxon>Streptophyta</taxon>
        <taxon>Embryophyta</taxon>
        <taxon>Tracheophyta</taxon>
        <taxon>Spermatophyta</taxon>
        <taxon>Magnoliopsida</taxon>
        <taxon>Liliopsida</taxon>
        <taxon>Poales</taxon>
        <taxon>Poaceae</taxon>
        <taxon>BOP clade</taxon>
        <taxon>Pooideae</taxon>
        <taxon>Triticodae</taxon>
        <taxon>Triticeae</taxon>
        <taxon>Triticinae</taxon>
        <taxon>Triticum</taxon>
    </lineage>
</organism>
<dbReference type="GO" id="GO:0005759">
    <property type="term" value="C:mitochondrial matrix"/>
    <property type="evidence" value="ECO:0007669"/>
    <property type="project" value="InterPro"/>
</dbReference>
<dbReference type="SUPFAM" id="SSF54529">
    <property type="entry name" value="Mitochondrial glycoprotein MAM33-like"/>
    <property type="match status" value="1"/>
</dbReference>
<dbReference type="InterPro" id="IPR003428">
    <property type="entry name" value="MAM33"/>
</dbReference>
<feature type="region of interest" description="Disordered" evidence="1">
    <location>
        <begin position="119"/>
        <end position="151"/>
    </location>
</feature>
<dbReference type="Gramene" id="TraesMAC1B03G00331120.1">
    <property type="protein sequence ID" value="TraesMAC1B03G00331120.1"/>
    <property type="gene ID" value="TraesMAC1B03G00331120"/>
</dbReference>
<dbReference type="GeneID" id="123135759"/>
<dbReference type="Gramene" id="TraesLDM1B03G00329390.1">
    <property type="protein sequence ID" value="TraesLDM1B03G00329390.1"/>
    <property type="gene ID" value="TraesLDM1B03G00329390"/>
</dbReference>
<dbReference type="STRING" id="4565.A0A3B5Z039"/>
<dbReference type="OMA" id="WHLDRRM"/>
<dbReference type="Gramene" id="TraesJUL1B03G00329290.1">
    <property type="protein sequence ID" value="TraesJUL1B03G00329290.1"/>
    <property type="gene ID" value="TraesJUL1B03G00329290"/>
</dbReference>
<dbReference type="Gramene" id="TraesSYM1B03G00336210.1">
    <property type="protein sequence ID" value="TraesSYM1B03G00336210.1"/>
    <property type="gene ID" value="TraesSYM1B03G00336210"/>
</dbReference>
<dbReference type="Gene3D" id="3.10.280.10">
    <property type="entry name" value="Mitochondrial glycoprotein"/>
    <property type="match status" value="1"/>
</dbReference>
<dbReference type="Gramene" id="TraesWEE_scaffold_018316_01G000200.1">
    <property type="protein sequence ID" value="TraesWEE_scaffold_018316_01G000200.1"/>
    <property type="gene ID" value="TraesWEE_scaffold_018316_01G000200"/>
</dbReference>
<protein>
    <recommendedName>
        <fullName evidence="4">Mitochondrial glycoprotein</fullName>
    </recommendedName>
</protein>
<dbReference type="RefSeq" id="XP_044410910.1">
    <property type="nucleotide sequence ID" value="XM_044554975.1"/>
</dbReference>
<dbReference type="Gramene" id="TraesCS1B03G0812800.1">
    <property type="protein sequence ID" value="TraesCS1B03G0812800.1.CDS"/>
    <property type="gene ID" value="TraesCS1B03G0812800"/>
</dbReference>
<reference evidence="2" key="1">
    <citation type="submission" date="2018-08" db="EMBL/GenBank/DDBJ databases">
        <authorList>
            <person name="Rossello M."/>
        </authorList>
    </citation>
    <scope>NUCLEOTIDE SEQUENCE [LARGE SCALE GENOMIC DNA]</scope>
    <source>
        <strain evidence="2">cv. Chinese Spring</strain>
    </source>
</reference>
<reference evidence="2" key="2">
    <citation type="submission" date="2018-10" db="UniProtKB">
        <authorList>
            <consortium name="EnsemblPlants"/>
        </authorList>
    </citation>
    <scope>IDENTIFICATION</scope>
</reference>
<dbReference type="Proteomes" id="UP000019116">
    <property type="component" value="Chromosome 1B"/>
</dbReference>
<dbReference type="Gramene" id="TraesCAD_scaffold_016674_01G000200.1">
    <property type="protein sequence ID" value="TraesCAD_scaffold_016674_01G000200.1"/>
    <property type="gene ID" value="TraesCAD_scaffold_016674_01G000200"/>
</dbReference>
<dbReference type="PANTHER" id="PTHR10826">
    <property type="entry name" value="COMPLEMENT COMPONENT 1"/>
    <property type="match status" value="1"/>
</dbReference>
<dbReference type="Gramene" id="TraesJAG1B03G00328820.1">
    <property type="protein sequence ID" value="TraesJAG1B03G00328820.1"/>
    <property type="gene ID" value="TraesJAG1B03G00328820"/>
</dbReference>
<sequence>MAIAIASALRRAPRAAAATRALLAALGSPRGGRVGPPHHRAAPIAPLSSLSAPQPSAVADAQLLRVITYEISRAQLDCRNRNWAKVLGEGFPFEIRDKEGTNRITLTRTHQDERIEVEALLPSPVDGAAQDDGEQEEDDQADEDGKKQGHAGGDVPNKYCIPLIVRIRKGVGAASCLEIGCCSYPTGFVVERLEFESAGGRGSGTAFSDIPGELQKALQLYLGSRGISTHFTDFMHAYMITKECHEYLSWLRKLKGLVKG</sequence>
<dbReference type="SMR" id="A0A3B5Z039"/>
<proteinExistence type="predicted"/>
<evidence type="ECO:0000256" key="1">
    <source>
        <dbReference type="SAM" id="MobiDB-lite"/>
    </source>
</evidence>
<name>A0A3B5Z039_WHEAT</name>
<evidence type="ECO:0000313" key="3">
    <source>
        <dbReference type="Proteomes" id="UP000019116"/>
    </source>
</evidence>
<dbReference type="PANTHER" id="PTHR10826:SF29">
    <property type="entry name" value="OS05G0456000 PROTEIN"/>
    <property type="match status" value="1"/>
</dbReference>
<keyword evidence="3" id="KW-1185">Reference proteome</keyword>
<dbReference type="Gramene" id="TraesCLE_scaffold_019485_01G000200.1">
    <property type="protein sequence ID" value="TraesCLE_scaffold_019485_01G000200.1"/>
    <property type="gene ID" value="TraesCLE_scaffold_019485_01G000200"/>
</dbReference>
<dbReference type="AlphaFoldDB" id="A0A3B5Z039"/>